<keyword evidence="3" id="KW-1185">Reference proteome</keyword>
<protein>
    <submittedName>
        <fullName evidence="2">Uncharacterized protein</fullName>
    </submittedName>
</protein>
<proteinExistence type="predicted"/>
<feature type="region of interest" description="Disordered" evidence="1">
    <location>
        <begin position="13"/>
        <end position="43"/>
    </location>
</feature>
<organism evidence="2 3">
    <name type="scientific">Thermomicrobium roseum (strain ATCC 27502 / DSM 5159 / P-2)</name>
    <dbReference type="NCBI Taxonomy" id="309801"/>
    <lineage>
        <taxon>Bacteria</taxon>
        <taxon>Pseudomonadati</taxon>
        <taxon>Thermomicrobiota</taxon>
        <taxon>Thermomicrobia</taxon>
        <taxon>Thermomicrobiales</taxon>
        <taxon>Thermomicrobiaceae</taxon>
        <taxon>Thermomicrobium</taxon>
    </lineage>
</organism>
<sequence>MTFCTAWVACDPSSTVPKNHHPAQEHHAPGSHSARIPESIGAGHTATVPCPACPELSRCHKPQ</sequence>
<geneLocation type="plasmid" evidence="3">
    <name>Tros</name>
</geneLocation>
<dbReference type="Proteomes" id="UP000000447">
    <property type="component" value="Plasmid unnamed"/>
</dbReference>
<reference evidence="2 3" key="1">
    <citation type="journal article" date="2009" name="PLoS ONE">
        <title>Complete genome sequence of the aerobic CO-oxidizing thermophile Thermomicrobium roseum.</title>
        <authorList>
            <person name="Wu D."/>
            <person name="Raymond J."/>
            <person name="Wu M."/>
            <person name="Chatterji S."/>
            <person name="Ren Q."/>
            <person name="Graham J.E."/>
            <person name="Bryant D.A."/>
            <person name="Robb F."/>
            <person name="Colman A."/>
            <person name="Tallon L.J."/>
            <person name="Badger J.H."/>
            <person name="Madupu R."/>
            <person name="Ward N.L."/>
            <person name="Eisen J.A."/>
        </authorList>
    </citation>
    <scope>NUCLEOTIDE SEQUENCE [LARGE SCALE GENOMIC DNA]</scope>
    <source>
        <strain evidence="3">ATCC 27502 / DSM 5159 / P-2</strain>
        <plasmid evidence="2">unnamed</plasmid>
    </source>
</reference>
<gene>
    <name evidence="2" type="ordered locus">trd_A0431</name>
</gene>
<name>B9L3R7_THERP</name>
<keyword evidence="2" id="KW-0614">Plasmid</keyword>
<accession>B9L3R7</accession>
<dbReference type="AlphaFoldDB" id="B9L3R7"/>
<evidence type="ECO:0000313" key="3">
    <source>
        <dbReference type="Proteomes" id="UP000000447"/>
    </source>
</evidence>
<dbReference type="HOGENOM" id="CLU_2884486_0_0_0"/>
<dbReference type="EMBL" id="CP001276">
    <property type="protein sequence ID" value="ACM07226.1"/>
    <property type="molecule type" value="Genomic_DNA"/>
</dbReference>
<dbReference type="KEGG" id="tro:trd_A0431"/>
<evidence type="ECO:0000256" key="1">
    <source>
        <dbReference type="SAM" id="MobiDB-lite"/>
    </source>
</evidence>
<evidence type="ECO:0000313" key="2">
    <source>
        <dbReference type="EMBL" id="ACM07226.1"/>
    </source>
</evidence>